<dbReference type="Pfam" id="PF07727">
    <property type="entry name" value="RVT_2"/>
    <property type="match status" value="1"/>
</dbReference>
<dbReference type="Proteomes" id="UP000265520">
    <property type="component" value="Unassembled WGS sequence"/>
</dbReference>
<dbReference type="EMBL" id="LXQA010285843">
    <property type="protein sequence ID" value="MCI40951.1"/>
    <property type="molecule type" value="Genomic_DNA"/>
</dbReference>
<keyword evidence="3" id="KW-1185">Reference proteome</keyword>
<sequence length="95" mass="10642">EKIGPVAKMVTVRTVLAVAAVNAWELHQMDVHNAFLHGNLHEEVFMKMPPGFSVSQPEMVCKLPKSLYGLKQAPRCWFDKLSAALKAYGIQQSYL</sequence>
<dbReference type="InterPro" id="IPR013103">
    <property type="entry name" value="RVT_2"/>
</dbReference>
<reference evidence="2 3" key="1">
    <citation type="journal article" date="2018" name="Front. Plant Sci.">
        <title>Red Clover (Trifolium pratense) and Zigzag Clover (T. medium) - A Picture of Genomic Similarities and Differences.</title>
        <authorList>
            <person name="Dluhosova J."/>
            <person name="Istvanek J."/>
            <person name="Nedelnik J."/>
            <person name="Repkova J."/>
        </authorList>
    </citation>
    <scope>NUCLEOTIDE SEQUENCE [LARGE SCALE GENOMIC DNA]</scope>
    <source>
        <strain evidence="3">cv. 10/8</strain>
        <tissue evidence="2">Leaf</tissue>
    </source>
</reference>
<feature type="non-terminal residue" evidence="2">
    <location>
        <position position="95"/>
    </location>
</feature>
<evidence type="ECO:0000313" key="2">
    <source>
        <dbReference type="EMBL" id="MCI40951.1"/>
    </source>
</evidence>
<name>A0A392RWD8_9FABA</name>
<dbReference type="AlphaFoldDB" id="A0A392RWD8"/>
<feature type="domain" description="Reverse transcriptase Ty1/copia-type" evidence="1">
    <location>
        <begin position="3"/>
        <end position="93"/>
    </location>
</feature>
<evidence type="ECO:0000259" key="1">
    <source>
        <dbReference type="Pfam" id="PF07727"/>
    </source>
</evidence>
<proteinExistence type="predicted"/>
<accession>A0A392RWD8</accession>
<organism evidence="2 3">
    <name type="scientific">Trifolium medium</name>
    <dbReference type="NCBI Taxonomy" id="97028"/>
    <lineage>
        <taxon>Eukaryota</taxon>
        <taxon>Viridiplantae</taxon>
        <taxon>Streptophyta</taxon>
        <taxon>Embryophyta</taxon>
        <taxon>Tracheophyta</taxon>
        <taxon>Spermatophyta</taxon>
        <taxon>Magnoliopsida</taxon>
        <taxon>eudicotyledons</taxon>
        <taxon>Gunneridae</taxon>
        <taxon>Pentapetalae</taxon>
        <taxon>rosids</taxon>
        <taxon>fabids</taxon>
        <taxon>Fabales</taxon>
        <taxon>Fabaceae</taxon>
        <taxon>Papilionoideae</taxon>
        <taxon>50 kb inversion clade</taxon>
        <taxon>NPAAA clade</taxon>
        <taxon>Hologalegina</taxon>
        <taxon>IRL clade</taxon>
        <taxon>Trifolieae</taxon>
        <taxon>Trifolium</taxon>
    </lineage>
</organism>
<dbReference type="SUPFAM" id="SSF56672">
    <property type="entry name" value="DNA/RNA polymerases"/>
    <property type="match status" value="1"/>
</dbReference>
<dbReference type="InterPro" id="IPR043502">
    <property type="entry name" value="DNA/RNA_pol_sf"/>
</dbReference>
<protein>
    <submittedName>
        <fullName evidence="2">Retrovirus-related Pol polyprotein from transposon TNT 1-94</fullName>
    </submittedName>
</protein>
<evidence type="ECO:0000313" key="3">
    <source>
        <dbReference type="Proteomes" id="UP000265520"/>
    </source>
</evidence>
<feature type="non-terminal residue" evidence="2">
    <location>
        <position position="1"/>
    </location>
</feature>
<comment type="caution">
    <text evidence="2">The sequence shown here is derived from an EMBL/GenBank/DDBJ whole genome shotgun (WGS) entry which is preliminary data.</text>
</comment>